<dbReference type="Pfam" id="PF03704">
    <property type="entry name" value="BTAD"/>
    <property type="match status" value="1"/>
</dbReference>
<organism evidence="1">
    <name type="scientific">Eubacterium limosum</name>
    <dbReference type="NCBI Taxonomy" id="1736"/>
    <lineage>
        <taxon>Bacteria</taxon>
        <taxon>Bacillati</taxon>
        <taxon>Bacillota</taxon>
        <taxon>Clostridia</taxon>
        <taxon>Eubacteriales</taxon>
        <taxon>Eubacteriaceae</taxon>
        <taxon>Eubacterium</taxon>
    </lineage>
</organism>
<dbReference type="SMART" id="SM01043">
    <property type="entry name" value="BTAD"/>
    <property type="match status" value="1"/>
</dbReference>
<sequence length="398" mass="45802">MEEQNTTLRAQMFSGFSISDDSASLDEESIRSEMMTKLFIYILCHRQKELTVQELAEALWEEEESDNPAGALKNLMYRLRSLIKKTWGRNDFILTGRSAYIWNQEISVSLDIEVFEEKIKEAEEEKDPGRKIDSYKAAINLYRGELLPKFASEYWVASLSTYYHTTYLSAVKKTAALLEAQGRFSEMASCVSKALQIDNLDENLHCCFIRALMGQDNYKQATEHYQKAEKTLYDYLGVTPSEELRGLYETIIKKTHRHERDIVDVQNELMEDSITGAFVCEYGAFKRIYCLQARQGARMGISVFLLLTTLSADEGIAENKKIELLRDAMVHLEDVLRTSLRSGDPVAQYSSSQYVALLPTCQYETAQIVAGRIEKAFWGNYKNKQIQLRFDLDELHYD</sequence>
<evidence type="ECO:0000313" key="1">
    <source>
        <dbReference type="EMBL" id="VYU54900.1"/>
    </source>
</evidence>
<dbReference type="EMBL" id="CACRTR010000012">
    <property type="protein sequence ID" value="VYU54900.1"/>
    <property type="molecule type" value="Genomic_DNA"/>
</dbReference>
<dbReference type="InterPro" id="IPR016032">
    <property type="entry name" value="Sig_transdc_resp-reg_C-effctor"/>
</dbReference>
<proteinExistence type="predicted"/>
<accession>A0A6N3FSB2</accession>
<dbReference type="Gene3D" id="1.10.10.10">
    <property type="entry name" value="Winged helix-like DNA-binding domain superfamily/Winged helix DNA-binding domain"/>
    <property type="match status" value="1"/>
</dbReference>
<dbReference type="InterPro" id="IPR011990">
    <property type="entry name" value="TPR-like_helical_dom_sf"/>
</dbReference>
<dbReference type="PANTHER" id="PTHR35807:SF2">
    <property type="entry name" value="TRANSCRIPTIONAL ACTIVATOR DOMAIN"/>
    <property type="match status" value="1"/>
</dbReference>
<gene>
    <name evidence="1" type="ORF">ELLFYP34_00555</name>
</gene>
<dbReference type="PANTHER" id="PTHR35807">
    <property type="entry name" value="TRANSCRIPTIONAL REGULATOR REDD-RELATED"/>
    <property type="match status" value="1"/>
</dbReference>
<dbReference type="Gene3D" id="1.25.40.10">
    <property type="entry name" value="Tetratricopeptide repeat domain"/>
    <property type="match status" value="1"/>
</dbReference>
<dbReference type="SUPFAM" id="SSF46894">
    <property type="entry name" value="C-terminal effector domain of the bipartite response regulators"/>
    <property type="match status" value="1"/>
</dbReference>
<dbReference type="InterPro" id="IPR036388">
    <property type="entry name" value="WH-like_DNA-bd_sf"/>
</dbReference>
<reference evidence="1" key="1">
    <citation type="submission" date="2019-11" db="EMBL/GenBank/DDBJ databases">
        <authorList>
            <person name="Feng L."/>
        </authorList>
    </citation>
    <scope>NUCLEOTIDE SEQUENCE</scope>
    <source>
        <strain evidence="1">ElimosumLFYP34</strain>
    </source>
</reference>
<dbReference type="GO" id="GO:0003677">
    <property type="term" value="F:DNA binding"/>
    <property type="evidence" value="ECO:0007669"/>
    <property type="project" value="InterPro"/>
</dbReference>
<dbReference type="GO" id="GO:0006355">
    <property type="term" value="P:regulation of DNA-templated transcription"/>
    <property type="evidence" value="ECO:0007669"/>
    <property type="project" value="InterPro"/>
</dbReference>
<dbReference type="GeneID" id="68362018"/>
<dbReference type="InterPro" id="IPR005158">
    <property type="entry name" value="BTAD"/>
</dbReference>
<name>A0A6N3FSB2_EUBLI</name>
<dbReference type="AlphaFoldDB" id="A0A6N3FSB2"/>
<protein>
    <submittedName>
        <fullName evidence="1">Bacterial transcriptional activator domain protein</fullName>
    </submittedName>
</protein>
<dbReference type="InterPro" id="IPR051677">
    <property type="entry name" value="AfsR-DnrI-RedD_regulator"/>
</dbReference>
<dbReference type="RefSeq" id="WP_013378958.1">
    <property type="nucleotide sequence ID" value="NZ_CP171347.1"/>
</dbReference>
<dbReference type="SUPFAM" id="SSF48452">
    <property type="entry name" value="TPR-like"/>
    <property type="match status" value="1"/>
</dbReference>